<evidence type="ECO:0000313" key="2">
    <source>
        <dbReference type="EMBL" id="MES1930201.1"/>
    </source>
</evidence>
<keyword evidence="1" id="KW-0472">Membrane</keyword>
<dbReference type="Proteomes" id="UP001460888">
    <property type="component" value="Unassembled WGS sequence"/>
</dbReference>
<protein>
    <submittedName>
        <fullName evidence="2">Uncharacterized protein</fullName>
    </submittedName>
</protein>
<feature type="transmembrane region" description="Helical" evidence="1">
    <location>
        <begin position="20"/>
        <end position="46"/>
    </location>
</feature>
<evidence type="ECO:0000313" key="3">
    <source>
        <dbReference type="Proteomes" id="UP001460888"/>
    </source>
</evidence>
<keyword evidence="1" id="KW-1133">Transmembrane helix</keyword>
<proteinExistence type="predicted"/>
<accession>A0ABV2B2V2</accession>
<dbReference type="EMBL" id="APND01000004">
    <property type="protein sequence ID" value="MES1930201.1"/>
    <property type="molecule type" value="Genomic_DNA"/>
</dbReference>
<sequence>MCSGYRMIAQLGTVNVAGLLGLLAFTQYAVISLWCAYAAVLSVLLYSHCHRRCRANCLGGPLKH</sequence>
<organism evidence="2 3">
    <name type="scientific">Salinisphaera dokdonensis CL-ES53</name>
    <dbReference type="NCBI Taxonomy" id="1304272"/>
    <lineage>
        <taxon>Bacteria</taxon>
        <taxon>Pseudomonadati</taxon>
        <taxon>Pseudomonadota</taxon>
        <taxon>Gammaproteobacteria</taxon>
        <taxon>Salinisphaerales</taxon>
        <taxon>Salinisphaeraceae</taxon>
        <taxon>Salinisphaera</taxon>
    </lineage>
</organism>
<name>A0ABV2B2V2_9GAMM</name>
<reference evidence="2 3" key="1">
    <citation type="submission" date="2013-03" db="EMBL/GenBank/DDBJ databases">
        <title>Salinisphaera dokdonensis CL-ES53 Genome Sequencing.</title>
        <authorList>
            <person name="Li C."/>
            <person name="Lai Q."/>
            <person name="Shao Z."/>
        </authorList>
    </citation>
    <scope>NUCLEOTIDE SEQUENCE [LARGE SCALE GENOMIC DNA]</scope>
    <source>
        <strain evidence="2 3">CL-ES53</strain>
    </source>
</reference>
<gene>
    <name evidence="2" type="ORF">SADO_13138</name>
</gene>
<comment type="caution">
    <text evidence="2">The sequence shown here is derived from an EMBL/GenBank/DDBJ whole genome shotgun (WGS) entry which is preliminary data.</text>
</comment>
<keyword evidence="1" id="KW-0812">Transmembrane</keyword>
<evidence type="ECO:0000256" key="1">
    <source>
        <dbReference type="SAM" id="Phobius"/>
    </source>
</evidence>
<dbReference type="RefSeq" id="WP_353112187.1">
    <property type="nucleotide sequence ID" value="NZ_APND01000004.1"/>
</dbReference>
<keyword evidence="3" id="KW-1185">Reference proteome</keyword>